<evidence type="ECO:0000256" key="2">
    <source>
        <dbReference type="ARBA" id="ARBA00012400"/>
    </source>
</evidence>
<dbReference type="SUPFAM" id="SSF75615">
    <property type="entry name" value="Siroheme synthase middle domains-like"/>
    <property type="match status" value="1"/>
</dbReference>
<evidence type="ECO:0000313" key="9">
    <source>
        <dbReference type="Proteomes" id="UP000276349"/>
    </source>
</evidence>
<organism evidence="8 9">
    <name type="scientific">Lysinibacillus telephonicus</name>
    <dbReference type="NCBI Taxonomy" id="1714840"/>
    <lineage>
        <taxon>Bacteria</taxon>
        <taxon>Bacillati</taxon>
        <taxon>Bacillota</taxon>
        <taxon>Bacilli</taxon>
        <taxon>Bacillales</taxon>
        <taxon>Bacillaceae</taxon>
        <taxon>Lysinibacillus</taxon>
    </lineage>
</organism>
<name>A0A431UXR7_9BACI</name>
<dbReference type="SUPFAM" id="SSF51735">
    <property type="entry name" value="NAD(P)-binding Rossmann-fold domains"/>
    <property type="match status" value="1"/>
</dbReference>
<dbReference type="GO" id="GO:0019354">
    <property type="term" value="P:siroheme biosynthetic process"/>
    <property type="evidence" value="ECO:0007669"/>
    <property type="project" value="UniProtKB-UniPathway"/>
</dbReference>
<keyword evidence="5" id="KW-0627">Porphyrin biosynthesis</keyword>
<dbReference type="InterPro" id="IPR042518">
    <property type="entry name" value="SirC_C"/>
</dbReference>
<evidence type="ECO:0000259" key="7">
    <source>
        <dbReference type="Pfam" id="PF14824"/>
    </source>
</evidence>
<protein>
    <recommendedName>
        <fullName evidence="2">precorrin-2 dehydrogenase</fullName>
        <ecNumber evidence="2">1.3.1.76</ecNumber>
    </recommendedName>
</protein>
<dbReference type="Gene3D" id="3.40.50.720">
    <property type="entry name" value="NAD(P)-binding Rossmann-like Domain"/>
    <property type="match status" value="1"/>
</dbReference>
<sequence length="213" mass="24103">MTNLFPVLLNLDYKKVVIVGGGHVAYQKLMALLPTKANIIVVSPEVQDSIVPLLEKPNITWRQKVFEPKDLDDASLIFAATNSEAINDAVEEATQHWQLLSRADAQSRIDFINPAVVRRGDFVVAVSTSGASPSLTRKIKKELEVQFDESYAQYVDFLKQARDIVKSAITDREERKTVLQQLLDSRLHEWIQQGNIERCHQYLQQLLSGEKTS</sequence>
<keyword evidence="9" id="KW-1185">Reference proteome</keyword>
<dbReference type="InterPro" id="IPR036291">
    <property type="entry name" value="NAD(P)-bd_dom_sf"/>
</dbReference>
<dbReference type="EC" id="1.3.1.76" evidence="2"/>
<evidence type="ECO:0000313" key="8">
    <source>
        <dbReference type="EMBL" id="RTQ96271.1"/>
    </source>
</evidence>
<dbReference type="InterPro" id="IPR028281">
    <property type="entry name" value="Sirohaem_synthase_central"/>
</dbReference>
<keyword evidence="4" id="KW-0520">NAD</keyword>
<dbReference type="Gene3D" id="1.10.8.610">
    <property type="entry name" value="SirC, precorrin-2 dehydrogenase, C-terminal helical domain-like"/>
    <property type="match status" value="1"/>
</dbReference>
<evidence type="ECO:0000256" key="5">
    <source>
        <dbReference type="ARBA" id="ARBA00023244"/>
    </source>
</evidence>
<evidence type="ECO:0000256" key="1">
    <source>
        <dbReference type="ARBA" id="ARBA00005010"/>
    </source>
</evidence>
<dbReference type="GO" id="GO:0004325">
    <property type="term" value="F:ferrochelatase activity"/>
    <property type="evidence" value="ECO:0007669"/>
    <property type="project" value="InterPro"/>
</dbReference>
<dbReference type="GO" id="GO:0043115">
    <property type="term" value="F:precorrin-2 dehydrogenase activity"/>
    <property type="evidence" value="ECO:0007669"/>
    <property type="project" value="UniProtKB-EC"/>
</dbReference>
<dbReference type="NCBIfam" id="TIGR01470">
    <property type="entry name" value="cysG_Nterm"/>
    <property type="match status" value="1"/>
</dbReference>
<dbReference type="AlphaFoldDB" id="A0A431UXR7"/>
<gene>
    <name evidence="8" type="ORF">EKG35_01060</name>
</gene>
<dbReference type="RefSeq" id="WP_126292455.1">
    <property type="nucleotide sequence ID" value="NZ_CP155468.1"/>
</dbReference>
<evidence type="ECO:0000256" key="4">
    <source>
        <dbReference type="ARBA" id="ARBA00023027"/>
    </source>
</evidence>
<dbReference type="Pfam" id="PF22440">
    <property type="entry name" value="SirC_C"/>
    <property type="match status" value="1"/>
</dbReference>
<dbReference type="EMBL" id="RXNR01000002">
    <property type="protein sequence ID" value="RTQ96271.1"/>
    <property type="molecule type" value="Genomic_DNA"/>
</dbReference>
<dbReference type="Pfam" id="PF13241">
    <property type="entry name" value="NAD_binding_7"/>
    <property type="match status" value="1"/>
</dbReference>
<comment type="catalytic activity">
    <reaction evidence="6">
        <text>precorrin-2 + NAD(+) = sirohydrochlorin + NADH + 2 H(+)</text>
        <dbReference type="Rhea" id="RHEA:15613"/>
        <dbReference type="ChEBI" id="CHEBI:15378"/>
        <dbReference type="ChEBI" id="CHEBI:57540"/>
        <dbReference type="ChEBI" id="CHEBI:57945"/>
        <dbReference type="ChEBI" id="CHEBI:58351"/>
        <dbReference type="ChEBI" id="CHEBI:58827"/>
        <dbReference type="EC" id="1.3.1.76"/>
    </reaction>
</comment>
<dbReference type="Pfam" id="PF14824">
    <property type="entry name" value="Sirohm_synth_M"/>
    <property type="match status" value="1"/>
</dbReference>
<dbReference type="PANTHER" id="PTHR35330:SF1">
    <property type="entry name" value="SIROHEME BIOSYNTHESIS PROTEIN MET8"/>
    <property type="match status" value="1"/>
</dbReference>
<dbReference type="InterPro" id="IPR006367">
    <property type="entry name" value="Sirohaem_synthase_N"/>
</dbReference>
<reference evidence="8 9" key="1">
    <citation type="submission" date="2018-12" db="EMBL/GenBank/DDBJ databases">
        <authorList>
            <person name="Yu L."/>
        </authorList>
    </citation>
    <scope>NUCLEOTIDE SEQUENCE [LARGE SCALE GENOMIC DNA]</scope>
    <source>
        <strain evidence="8 9">S5H2222</strain>
    </source>
</reference>
<proteinExistence type="predicted"/>
<feature type="domain" description="Siroheme synthase central" evidence="7">
    <location>
        <begin position="124"/>
        <end position="144"/>
    </location>
</feature>
<evidence type="ECO:0000256" key="3">
    <source>
        <dbReference type="ARBA" id="ARBA00023002"/>
    </source>
</evidence>
<dbReference type="UniPathway" id="UPA00262">
    <property type="reaction ID" value="UER00222"/>
</dbReference>
<dbReference type="PANTHER" id="PTHR35330">
    <property type="entry name" value="SIROHEME BIOSYNTHESIS PROTEIN MET8"/>
    <property type="match status" value="1"/>
</dbReference>
<evidence type="ECO:0000256" key="6">
    <source>
        <dbReference type="ARBA" id="ARBA00047561"/>
    </source>
</evidence>
<dbReference type="Proteomes" id="UP000276349">
    <property type="component" value="Unassembled WGS sequence"/>
</dbReference>
<accession>A0A431UXR7</accession>
<comment type="caution">
    <text evidence="8">The sequence shown here is derived from an EMBL/GenBank/DDBJ whole genome shotgun (WGS) entry which is preliminary data.</text>
</comment>
<comment type="pathway">
    <text evidence="1">Porphyrin-containing compound metabolism; siroheme biosynthesis; sirohydrochlorin from precorrin-2: step 1/1.</text>
</comment>
<dbReference type="InterPro" id="IPR028161">
    <property type="entry name" value="Met8-like"/>
</dbReference>
<dbReference type="OrthoDB" id="9773765at2"/>
<keyword evidence="3" id="KW-0560">Oxidoreductase</keyword>